<comment type="similarity">
    <text evidence="1 12">Belongs to the peptidase S24 family.</text>
</comment>
<comment type="caution">
    <text evidence="14">The sequence shown here is derived from an EMBL/GenBank/DDBJ whole genome shotgun (WGS) entry which is preliminary data.</text>
</comment>
<dbReference type="Pfam" id="PF00717">
    <property type="entry name" value="Peptidase_S24"/>
    <property type="match status" value="1"/>
</dbReference>
<keyword evidence="9" id="KW-0804">Transcription</keyword>
<keyword evidence="2" id="KW-0678">Repressor</keyword>
<dbReference type="SUPFAM" id="SSF51306">
    <property type="entry name" value="LexA/Signal peptidase"/>
    <property type="match status" value="1"/>
</dbReference>
<evidence type="ECO:0000256" key="9">
    <source>
        <dbReference type="ARBA" id="ARBA00023163"/>
    </source>
</evidence>
<keyword evidence="4" id="KW-0227">DNA damage</keyword>
<evidence type="ECO:0000256" key="8">
    <source>
        <dbReference type="ARBA" id="ARBA00023125"/>
    </source>
</evidence>
<dbReference type="Gene3D" id="2.10.109.10">
    <property type="entry name" value="Umud Fragment, subunit A"/>
    <property type="match status" value="1"/>
</dbReference>
<evidence type="ECO:0000256" key="10">
    <source>
        <dbReference type="ARBA" id="ARBA00023204"/>
    </source>
</evidence>
<dbReference type="InterPro" id="IPR006197">
    <property type="entry name" value="Peptidase_S24_LexA"/>
</dbReference>
<dbReference type="SUPFAM" id="SSF46785">
    <property type="entry name" value="Winged helix' DNA-binding domain"/>
    <property type="match status" value="1"/>
</dbReference>
<dbReference type="NCBIfam" id="TIGR00498">
    <property type="entry name" value="lexA"/>
    <property type="match status" value="1"/>
</dbReference>
<keyword evidence="6 12" id="KW-0068">Autocatalytic cleavage</keyword>
<dbReference type="InterPro" id="IPR039418">
    <property type="entry name" value="LexA-like"/>
</dbReference>
<dbReference type="PANTHER" id="PTHR33516">
    <property type="entry name" value="LEXA REPRESSOR"/>
    <property type="match status" value="1"/>
</dbReference>
<keyword evidence="10" id="KW-0234">DNA repair</keyword>
<evidence type="ECO:0000313" key="14">
    <source>
        <dbReference type="EMBL" id="OGG66175.1"/>
    </source>
</evidence>
<keyword evidence="8" id="KW-0238">DNA-binding</keyword>
<dbReference type="CDD" id="cd06529">
    <property type="entry name" value="S24_LexA-like"/>
    <property type="match status" value="1"/>
</dbReference>
<evidence type="ECO:0000256" key="11">
    <source>
        <dbReference type="ARBA" id="ARBA00023236"/>
    </source>
</evidence>
<proteinExistence type="inferred from homology"/>
<reference evidence="14 15" key="1">
    <citation type="journal article" date="2016" name="Nat. Commun.">
        <title>Thousands of microbial genomes shed light on interconnected biogeochemical processes in an aquifer system.</title>
        <authorList>
            <person name="Anantharaman K."/>
            <person name="Brown C.T."/>
            <person name="Hug L.A."/>
            <person name="Sharon I."/>
            <person name="Castelle C.J."/>
            <person name="Probst A.J."/>
            <person name="Thomas B.C."/>
            <person name="Singh A."/>
            <person name="Wilkins M.J."/>
            <person name="Karaoz U."/>
            <person name="Brodie E.L."/>
            <person name="Williams K.H."/>
            <person name="Hubbard S.S."/>
            <person name="Banfield J.F."/>
        </authorList>
    </citation>
    <scope>NUCLEOTIDE SEQUENCE [LARGE SCALE GENOMIC DNA]</scope>
</reference>
<dbReference type="EMBL" id="MFLK01000018">
    <property type="protein sequence ID" value="OGG66175.1"/>
    <property type="molecule type" value="Genomic_DNA"/>
</dbReference>
<evidence type="ECO:0000256" key="2">
    <source>
        <dbReference type="ARBA" id="ARBA00022491"/>
    </source>
</evidence>
<keyword evidence="5 12" id="KW-0378">Hydrolase</keyword>
<protein>
    <submittedName>
        <fullName evidence="14">Repressor LexA</fullName>
    </submittedName>
</protein>
<evidence type="ECO:0000256" key="12">
    <source>
        <dbReference type="RuleBase" id="RU003991"/>
    </source>
</evidence>
<dbReference type="PRINTS" id="PR00726">
    <property type="entry name" value="LEXASERPTASE"/>
</dbReference>
<gene>
    <name evidence="14" type="ORF">A3D71_01505</name>
</gene>
<dbReference type="Gene3D" id="1.10.10.10">
    <property type="entry name" value="Winged helix-like DNA-binding domain superfamily/Winged helix DNA-binding domain"/>
    <property type="match status" value="1"/>
</dbReference>
<evidence type="ECO:0000313" key="15">
    <source>
        <dbReference type="Proteomes" id="UP000177652"/>
    </source>
</evidence>
<evidence type="ECO:0000256" key="4">
    <source>
        <dbReference type="ARBA" id="ARBA00022763"/>
    </source>
</evidence>
<keyword evidence="7" id="KW-0805">Transcription regulation</keyword>
<organism evidence="14 15">
    <name type="scientific">Candidatus Kaiserbacteria bacterium RIFCSPHIGHO2_02_FULL_55_20</name>
    <dbReference type="NCBI Taxonomy" id="1798497"/>
    <lineage>
        <taxon>Bacteria</taxon>
        <taxon>Candidatus Kaiseribacteriota</taxon>
    </lineage>
</organism>
<dbReference type="Proteomes" id="UP000177652">
    <property type="component" value="Unassembled WGS sequence"/>
</dbReference>
<dbReference type="GO" id="GO:0006281">
    <property type="term" value="P:DNA repair"/>
    <property type="evidence" value="ECO:0007669"/>
    <property type="project" value="UniProtKB-KW"/>
</dbReference>
<name>A0A1F6DXM3_9BACT</name>
<dbReference type="GO" id="GO:0009432">
    <property type="term" value="P:SOS response"/>
    <property type="evidence" value="ECO:0007669"/>
    <property type="project" value="UniProtKB-KW"/>
</dbReference>
<dbReference type="STRING" id="1798497.A3D71_01505"/>
<dbReference type="InterPro" id="IPR036390">
    <property type="entry name" value="WH_DNA-bd_sf"/>
</dbReference>
<sequence length="195" mass="21969">MSETSNGVYETYKTAVVSFYKKHRRMPGYKEIMQLTGFRSKNAVFKLIAKMVQDGVVVKDKSGRITPGRLAAGVRLLGVVEAGFPSAAEEELLDVMDFDEYLVPNKESTYILKVKGDSMIDAGIHPGDMVIVERKATYKPGQIVVAMIDGEYTMKYLRKKDGEHFLEPANAKYKPIYPRESFRIEAVVTAVVRKY</sequence>
<dbReference type="InterPro" id="IPR015927">
    <property type="entry name" value="Peptidase_S24_S26A/B/C"/>
</dbReference>
<keyword evidence="11" id="KW-0742">SOS response</keyword>
<evidence type="ECO:0000256" key="5">
    <source>
        <dbReference type="ARBA" id="ARBA00022801"/>
    </source>
</evidence>
<dbReference type="InterPro" id="IPR036286">
    <property type="entry name" value="LexA/Signal_pep-like_sf"/>
</dbReference>
<evidence type="ECO:0000256" key="6">
    <source>
        <dbReference type="ARBA" id="ARBA00022813"/>
    </source>
</evidence>
<dbReference type="AlphaFoldDB" id="A0A1F6DXM3"/>
<evidence type="ECO:0000256" key="7">
    <source>
        <dbReference type="ARBA" id="ARBA00023015"/>
    </source>
</evidence>
<feature type="domain" description="Peptidase S24/S26A/S26B/S26C" evidence="13">
    <location>
        <begin position="76"/>
        <end position="188"/>
    </location>
</feature>
<dbReference type="GO" id="GO:0045892">
    <property type="term" value="P:negative regulation of DNA-templated transcription"/>
    <property type="evidence" value="ECO:0007669"/>
    <property type="project" value="InterPro"/>
</dbReference>
<accession>A0A1F6DXM3</accession>
<dbReference type="InterPro" id="IPR050077">
    <property type="entry name" value="LexA_repressor"/>
</dbReference>
<dbReference type="NCBIfam" id="NF007621">
    <property type="entry name" value="PRK10276.1"/>
    <property type="match status" value="1"/>
</dbReference>
<keyword evidence="3" id="KW-0235">DNA replication</keyword>
<dbReference type="PANTHER" id="PTHR33516:SF2">
    <property type="entry name" value="LEXA REPRESSOR-RELATED"/>
    <property type="match status" value="1"/>
</dbReference>
<evidence type="ECO:0000259" key="13">
    <source>
        <dbReference type="Pfam" id="PF00717"/>
    </source>
</evidence>
<evidence type="ECO:0000256" key="3">
    <source>
        <dbReference type="ARBA" id="ARBA00022705"/>
    </source>
</evidence>
<dbReference type="InterPro" id="IPR036388">
    <property type="entry name" value="WH-like_DNA-bd_sf"/>
</dbReference>
<evidence type="ECO:0000256" key="1">
    <source>
        <dbReference type="ARBA" id="ARBA00007484"/>
    </source>
</evidence>
<dbReference type="InterPro" id="IPR006200">
    <property type="entry name" value="LexA"/>
</dbReference>
<dbReference type="GO" id="GO:0003677">
    <property type="term" value="F:DNA binding"/>
    <property type="evidence" value="ECO:0007669"/>
    <property type="project" value="UniProtKB-KW"/>
</dbReference>
<dbReference type="GO" id="GO:0006260">
    <property type="term" value="P:DNA replication"/>
    <property type="evidence" value="ECO:0007669"/>
    <property type="project" value="UniProtKB-KW"/>
</dbReference>
<dbReference type="GO" id="GO:0004252">
    <property type="term" value="F:serine-type endopeptidase activity"/>
    <property type="evidence" value="ECO:0007669"/>
    <property type="project" value="InterPro"/>
</dbReference>